<gene>
    <name evidence="3" type="ORF">AJ81_02485</name>
</gene>
<keyword evidence="1" id="KW-0560">Oxidoreductase</keyword>
<dbReference type="Gene3D" id="3.40.50.720">
    <property type="entry name" value="NAD(P)-binding Rossmann-like Domain"/>
    <property type="match status" value="1"/>
</dbReference>
<reference evidence="3 4" key="1">
    <citation type="submission" date="2014-01" db="EMBL/GenBank/DDBJ databases">
        <title>Genome sequencing of Thermotog hypogea.</title>
        <authorList>
            <person name="Zhang X."/>
            <person name="Alvare G."/>
            <person name="Fristensky B."/>
            <person name="Chen L."/>
            <person name="Suen T."/>
            <person name="Chen Q."/>
            <person name="Ma K."/>
        </authorList>
    </citation>
    <scope>NUCLEOTIDE SEQUENCE [LARGE SCALE GENOMIC DNA]</scope>
    <source>
        <strain evidence="3 4">DSM 11164</strain>
    </source>
</reference>
<dbReference type="InterPro" id="IPR011032">
    <property type="entry name" value="GroES-like_sf"/>
</dbReference>
<dbReference type="Pfam" id="PF08240">
    <property type="entry name" value="ADH_N"/>
    <property type="match status" value="1"/>
</dbReference>
<sequence length="363" mass="39801">MRFKAMVLEAFGEPLRMREFEIRELAEGSVLVRTLASGVCGSDVHIAKGEDPRTPVPIILGHEGVGEVIEVVGEKKDINGEPIRPKDRIIWNRGIVCKKCYWCTVAKQRHLCPNRKVYGINMTCKDYPHLLGCYSEAIVLLPEVEVLRLSHDIDPCTIVTASCSGATAMNALDSLAEPLVGKTVVVQGVGPLGIFIAVAAKSLGASTVVVIGGSLERLSVAKEFVDVSLNRRELSEEERKKRVLEITHNRGADIVIEATGDSQALLEGFNLLRRGGTYLVTGVAVPQQPIPFSVYENLVLKGITVQGVWVSDTRHLIQAVNIVASRSKVFEKLVTHKFKLEQANEALECVEQRKALKAVICFE</sequence>
<evidence type="ECO:0000313" key="3">
    <source>
        <dbReference type="EMBL" id="AJC73259.1"/>
    </source>
</evidence>
<dbReference type="PANTHER" id="PTHR43401">
    <property type="entry name" value="L-THREONINE 3-DEHYDROGENASE"/>
    <property type="match status" value="1"/>
</dbReference>
<name>A0A0X1KPW0_9THEM</name>
<dbReference type="InterPro" id="IPR013154">
    <property type="entry name" value="ADH-like_N"/>
</dbReference>
<dbReference type="SUPFAM" id="SSF50129">
    <property type="entry name" value="GroES-like"/>
    <property type="match status" value="1"/>
</dbReference>
<dbReference type="InterPro" id="IPR050129">
    <property type="entry name" value="Zn_alcohol_dh"/>
</dbReference>
<dbReference type="PANTHER" id="PTHR43401:SF1">
    <property type="entry name" value="ENOYL REDUCTASE (ER) DOMAIN-CONTAINING PROTEIN"/>
    <property type="match status" value="1"/>
</dbReference>
<evidence type="ECO:0000313" key="4">
    <source>
        <dbReference type="Proteomes" id="UP000077469"/>
    </source>
</evidence>
<proteinExistence type="predicted"/>
<dbReference type="PATRIC" id="fig|1123384.7.peg.491"/>
<dbReference type="SMART" id="SM00829">
    <property type="entry name" value="PKS_ER"/>
    <property type="match status" value="1"/>
</dbReference>
<evidence type="ECO:0000256" key="1">
    <source>
        <dbReference type="ARBA" id="ARBA00023002"/>
    </source>
</evidence>
<feature type="domain" description="Enoyl reductase (ER)" evidence="2">
    <location>
        <begin position="12"/>
        <end position="360"/>
    </location>
</feature>
<dbReference type="PaxDb" id="1123384-AJ81_02485"/>
<protein>
    <submittedName>
        <fullName evidence="3">Alcohol dehydrogenase</fullName>
    </submittedName>
</protein>
<dbReference type="InterPro" id="IPR020843">
    <property type="entry name" value="ER"/>
</dbReference>
<evidence type="ECO:0000259" key="2">
    <source>
        <dbReference type="SMART" id="SM00829"/>
    </source>
</evidence>
<dbReference type="STRING" id="1123384.AJ81_02485"/>
<dbReference type="Pfam" id="PF00107">
    <property type="entry name" value="ADH_zinc_N"/>
    <property type="match status" value="1"/>
</dbReference>
<dbReference type="AlphaFoldDB" id="A0A0X1KPW0"/>
<dbReference type="RefSeq" id="WP_031503761.1">
    <property type="nucleotide sequence ID" value="NC_022795.1"/>
</dbReference>
<dbReference type="InterPro" id="IPR013149">
    <property type="entry name" value="ADH-like_C"/>
</dbReference>
<keyword evidence="4" id="KW-1185">Reference proteome</keyword>
<dbReference type="Proteomes" id="UP000077469">
    <property type="component" value="Chromosome"/>
</dbReference>
<organism evidence="3 4">
    <name type="scientific">Pseudothermotoga hypogea DSM 11164 = NBRC 106472</name>
    <dbReference type="NCBI Taxonomy" id="1123384"/>
    <lineage>
        <taxon>Bacteria</taxon>
        <taxon>Thermotogati</taxon>
        <taxon>Thermotogota</taxon>
        <taxon>Thermotogae</taxon>
        <taxon>Thermotogales</taxon>
        <taxon>Thermotogaceae</taxon>
        <taxon>Pseudothermotoga</taxon>
    </lineage>
</organism>
<dbReference type="SUPFAM" id="SSF51735">
    <property type="entry name" value="NAD(P)-binding Rossmann-fold domains"/>
    <property type="match status" value="1"/>
</dbReference>
<dbReference type="GO" id="GO:0016491">
    <property type="term" value="F:oxidoreductase activity"/>
    <property type="evidence" value="ECO:0007669"/>
    <property type="project" value="UniProtKB-KW"/>
</dbReference>
<dbReference type="Gene3D" id="3.90.180.10">
    <property type="entry name" value="Medium-chain alcohol dehydrogenases, catalytic domain"/>
    <property type="match status" value="1"/>
</dbReference>
<dbReference type="InterPro" id="IPR036291">
    <property type="entry name" value="NAD(P)-bd_dom_sf"/>
</dbReference>
<dbReference type="EMBL" id="CP007141">
    <property type="protein sequence ID" value="AJC73259.1"/>
    <property type="molecule type" value="Genomic_DNA"/>
</dbReference>
<dbReference type="KEGG" id="phy:AJ81_02485"/>
<accession>A0A0X1KPW0</accession>
<dbReference type="CDD" id="cd08231">
    <property type="entry name" value="MDR_TM0436_like"/>
    <property type="match status" value="1"/>
</dbReference>